<dbReference type="EMBL" id="MU275850">
    <property type="protein sequence ID" value="KAI0051777.1"/>
    <property type="molecule type" value="Genomic_DNA"/>
</dbReference>
<reference evidence="1" key="1">
    <citation type="submission" date="2021-02" db="EMBL/GenBank/DDBJ databases">
        <authorList>
            <consortium name="DOE Joint Genome Institute"/>
            <person name="Ahrendt S."/>
            <person name="Looney B.P."/>
            <person name="Miyauchi S."/>
            <person name="Morin E."/>
            <person name="Drula E."/>
            <person name="Courty P.E."/>
            <person name="Chicoki N."/>
            <person name="Fauchery L."/>
            <person name="Kohler A."/>
            <person name="Kuo A."/>
            <person name="Labutti K."/>
            <person name="Pangilinan J."/>
            <person name="Lipzen A."/>
            <person name="Riley R."/>
            <person name="Andreopoulos W."/>
            <person name="He G."/>
            <person name="Johnson J."/>
            <person name="Barry K.W."/>
            <person name="Grigoriev I.V."/>
            <person name="Nagy L."/>
            <person name="Hibbett D."/>
            <person name="Henrissat B."/>
            <person name="Matheny P.B."/>
            <person name="Labbe J."/>
            <person name="Martin F."/>
        </authorList>
    </citation>
    <scope>NUCLEOTIDE SEQUENCE</scope>
    <source>
        <strain evidence="1">FP105234-sp</strain>
    </source>
</reference>
<protein>
    <submittedName>
        <fullName evidence="1">Uncharacterized protein</fullName>
    </submittedName>
</protein>
<evidence type="ECO:0000313" key="2">
    <source>
        <dbReference type="Proteomes" id="UP000814033"/>
    </source>
</evidence>
<reference evidence="1" key="2">
    <citation type="journal article" date="2022" name="New Phytol.">
        <title>Evolutionary transition to the ectomycorrhizal habit in the genomes of a hyperdiverse lineage of mushroom-forming fungi.</title>
        <authorList>
            <person name="Looney B."/>
            <person name="Miyauchi S."/>
            <person name="Morin E."/>
            <person name="Drula E."/>
            <person name="Courty P.E."/>
            <person name="Kohler A."/>
            <person name="Kuo A."/>
            <person name="LaButti K."/>
            <person name="Pangilinan J."/>
            <person name="Lipzen A."/>
            <person name="Riley R."/>
            <person name="Andreopoulos W."/>
            <person name="He G."/>
            <person name="Johnson J."/>
            <person name="Nolan M."/>
            <person name="Tritt A."/>
            <person name="Barry K.W."/>
            <person name="Grigoriev I.V."/>
            <person name="Nagy L.G."/>
            <person name="Hibbett D."/>
            <person name="Henrissat B."/>
            <person name="Matheny P.B."/>
            <person name="Labbe J."/>
            <person name="Martin F.M."/>
        </authorList>
    </citation>
    <scope>NUCLEOTIDE SEQUENCE</scope>
    <source>
        <strain evidence="1">FP105234-sp</strain>
    </source>
</reference>
<comment type="caution">
    <text evidence="1">The sequence shown here is derived from an EMBL/GenBank/DDBJ whole genome shotgun (WGS) entry which is preliminary data.</text>
</comment>
<proteinExistence type="predicted"/>
<sequence>MSTPDRLDLIRNAVSFLTDPKAQGSPFAQRIQFLEAKGLTGPEIEDAMRQAAAYNSTAQASTYQPAYGPVYGPHPYAPQSNEWDWRDYFITAIVSGTVVYGAVALAKKYLLPHLQPPSTTAYEADRDALTAQFDAAEAILRDIQAETAAVKTAVVAQQEKVDKATADVDAAVQQMRDGEIKTRDEMREIREEVNNIRDMLPKMIDKNKEVQAQSLAELQQELKSLKALLLSRGPTLSNATTPSLPSFSHRPSIPAWQLAGSSSTAVPTLPFPSPGTGPVSPSPSTSFTPPPIAAALTNGKAKAVESDETELAS</sequence>
<dbReference type="Proteomes" id="UP000814033">
    <property type="component" value="Unassembled WGS sequence"/>
</dbReference>
<keyword evidence="2" id="KW-1185">Reference proteome</keyword>
<name>A0ACB8S6L9_9AGAM</name>
<accession>A0ACB8S6L9</accession>
<gene>
    <name evidence="1" type="ORF">FA95DRAFT_1485012</name>
</gene>
<evidence type="ECO:0000313" key="1">
    <source>
        <dbReference type="EMBL" id="KAI0051777.1"/>
    </source>
</evidence>
<organism evidence="1 2">
    <name type="scientific">Auriscalpium vulgare</name>
    <dbReference type="NCBI Taxonomy" id="40419"/>
    <lineage>
        <taxon>Eukaryota</taxon>
        <taxon>Fungi</taxon>
        <taxon>Dikarya</taxon>
        <taxon>Basidiomycota</taxon>
        <taxon>Agaricomycotina</taxon>
        <taxon>Agaricomycetes</taxon>
        <taxon>Russulales</taxon>
        <taxon>Auriscalpiaceae</taxon>
        <taxon>Auriscalpium</taxon>
    </lineage>
</organism>